<protein>
    <recommendedName>
        <fullName evidence="1">diguanylate cyclase</fullName>
        <ecNumber evidence="1">2.7.7.65</ecNumber>
    </recommendedName>
</protein>
<dbReference type="GO" id="GO:1902201">
    <property type="term" value="P:negative regulation of bacterial-type flagellum-dependent cell motility"/>
    <property type="evidence" value="ECO:0007669"/>
    <property type="project" value="TreeGrafter"/>
</dbReference>
<dbReference type="PROSITE" id="PS50887">
    <property type="entry name" value="GGDEF"/>
    <property type="match status" value="1"/>
</dbReference>
<dbReference type="GO" id="GO:0052621">
    <property type="term" value="F:diguanylate cyclase activity"/>
    <property type="evidence" value="ECO:0007669"/>
    <property type="project" value="UniProtKB-EC"/>
</dbReference>
<dbReference type="InterPro" id="IPR050469">
    <property type="entry name" value="Diguanylate_Cyclase"/>
</dbReference>
<dbReference type="Gene3D" id="3.30.70.270">
    <property type="match status" value="1"/>
</dbReference>
<sequence>FKHVTVSVGIATVTPGSAQPQDDLIEAADAALYAAKRRGRNTVVEHGLILPDDRPVSLAG</sequence>
<reference evidence="4" key="1">
    <citation type="submission" date="2020-02" db="EMBL/GenBank/DDBJ databases">
        <title>Draft genome sequence of Candidatus Afipia apatlaquensis IBT-C3, a potential strain for decolorization of textile dyes.</title>
        <authorList>
            <person name="Sanchez-Reyes A."/>
            <person name="Breton-Deval L."/>
            <person name="Mangelson H."/>
            <person name="Sanchez-Flores A."/>
        </authorList>
    </citation>
    <scope>NUCLEOTIDE SEQUENCE [LARGE SCALE GENOMIC DNA]</scope>
    <source>
        <strain evidence="4">IBT-C3</strain>
    </source>
</reference>
<dbReference type="Proteomes" id="UP000480266">
    <property type="component" value="Unassembled WGS sequence"/>
</dbReference>
<evidence type="ECO:0000256" key="2">
    <source>
        <dbReference type="ARBA" id="ARBA00034247"/>
    </source>
</evidence>
<dbReference type="PANTHER" id="PTHR45138">
    <property type="entry name" value="REGULATORY COMPONENTS OF SENSORY TRANSDUCTION SYSTEM"/>
    <property type="match status" value="1"/>
</dbReference>
<gene>
    <name evidence="4" type="ORF">G4V63_12580</name>
</gene>
<organism evidence="4 5">
    <name type="scientific">Candidatus Afipia apatlaquensis</name>
    <dbReference type="NCBI Taxonomy" id="2712852"/>
    <lineage>
        <taxon>Bacteria</taxon>
        <taxon>Pseudomonadati</taxon>
        <taxon>Pseudomonadota</taxon>
        <taxon>Alphaproteobacteria</taxon>
        <taxon>Hyphomicrobiales</taxon>
        <taxon>Nitrobacteraceae</taxon>
        <taxon>Afipia</taxon>
    </lineage>
</organism>
<comment type="caution">
    <text evidence="4">The sequence shown here is derived from an EMBL/GenBank/DDBJ whole genome shotgun (WGS) entry which is preliminary data.</text>
</comment>
<dbReference type="GO" id="GO:0043709">
    <property type="term" value="P:cell adhesion involved in single-species biofilm formation"/>
    <property type="evidence" value="ECO:0007669"/>
    <property type="project" value="TreeGrafter"/>
</dbReference>
<feature type="domain" description="GGDEF" evidence="3">
    <location>
        <begin position="1"/>
        <end position="48"/>
    </location>
</feature>
<dbReference type="Pfam" id="PF00990">
    <property type="entry name" value="GGDEF"/>
    <property type="match status" value="1"/>
</dbReference>
<dbReference type="EMBL" id="JAAMRR010000659">
    <property type="protein sequence ID" value="NGX96021.1"/>
    <property type="molecule type" value="Genomic_DNA"/>
</dbReference>
<dbReference type="AlphaFoldDB" id="A0A7C9RG67"/>
<dbReference type="EC" id="2.7.7.65" evidence="1"/>
<dbReference type="SUPFAM" id="SSF55073">
    <property type="entry name" value="Nucleotide cyclase"/>
    <property type="match status" value="1"/>
</dbReference>
<dbReference type="InterPro" id="IPR043128">
    <property type="entry name" value="Rev_trsase/Diguanyl_cyclase"/>
</dbReference>
<keyword evidence="5" id="KW-1185">Reference proteome</keyword>
<comment type="catalytic activity">
    <reaction evidence="2">
        <text>2 GTP = 3',3'-c-di-GMP + 2 diphosphate</text>
        <dbReference type="Rhea" id="RHEA:24898"/>
        <dbReference type="ChEBI" id="CHEBI:33019"/>
        <dbReference type="ChEBI" id="CHEBI:37565"/>
        <dbReference type="ChEBI" id="CHEBI:58805"/>
        <dbReference type="EC" id="2.7.7.65"/>
    </reaction>
</comment>
<evidence type="ECO:0000256" key="1">
    <source>
        <dbReference type="ARBA" id="ARBA00012528"/>
    </source>
</evidence>
<accession>A0A7C9RG67</accession>
<dbReference type="InterPro" id="IPR029787">
    <property type="entry name" value="Nucleotide_cyclase"/>
</dbReference>
<evidence type="ECO:0000259" key="3">
    <source>
        <dbReference type="PROSITE" id="PS50887"/>
    </source>
</evidence>
<proteinExistence type="predicted"/>
<dbReference type="PANTHER" id="PTHR45138:SF9">
    <property type="entry name" value="DIGUANYLATE CYCLASE DGCM-RELATED"/>
    <property type="match status" value="1"/>
</dbReference>
<dbReference type="InterPro" id="IPR000160">
    <property type="entry name" value="GGDEF_dom"/>
</dbReference>
<name>A0A7C9RG67_9BRAD</name>
<feature type="non-terminal residue" evidence="4">
    <location>
        <position position="1"/>
    </location>
</feature>
<evidence type="ECO:0000313" key="5">
    <source>
        <dbReference type="Proteomes" id="UP000480266"/>
    </source>
</evidence>
<evidence type="ECO:0000313" key="4">
    <source>
        <dbReference type="EMBL" id="NGX96021.1"/>
    </source>
</evidence>
<dbReference type="GO" id="GO:0005886">
    <property type="term" value="C:plasma membrane"/>
    <property type="evidence" value="ECO:0007669"/>
    <property type="project" value="TreeGrafter"/>
</dbReference>